<accession>A0A2D3T022</accession>
<dbReference type="EMBL" id="CP017606">
    <property type="protein sequence ID" value="ATW29147.1"/>
    <property type="molecule type" value="Genomic_DNA"/>
</dbReference>
<dbReference type="AlphaFoldDB" id="A0A2D3T022"/>
<evidence type="ECO:0000313" key="1">
    <source>
        <dbReference type="EMBL" id="ATW29147.1"/>
    </source>
</evidence>
<protein>
    <submittedName>
        <fullName evidence="1">Uncharacterized protein</fullName>
    </submittedName>
</protein>
<proteinExistence type="predicted"/>
<gene>
    <name evidence="1" type="ORF">BJP41_00955</name>
</gene>
<reference evidence="2" key="1">
    <citation type="submission" date="2016-10" db="EMBL/GenBank/DDBJ databases">
        <authorList>
            <person name="Chevignon G."/>
        </authorList>
    </citation>
    <scope>NUCLEOTIDE SEQUENCE [LARGE SCALE GENOMIC DNA]</scope>
    <source>
        <strain evidence="2">A2C</strain>
    </source>
</reference>
<evidence type="ECO:0000313" key="2">
    <source>
        <dbReference type="Proteomes" id="UP000230008"/>
    </source>
</evidence>
<organism evidence="1 2">
    <name type="scientific">Candidatus Williamhamiltonella defendens</name>
    <dbReference type="NCBI Taxonomy" id="138072"/>
    <lineage>
        <taxon>Bacteria</taxon>
        <taxon>Pseudomonadati</taxon>
        <taxon>Pseudomonadota</taxon>
        <taxon>Gammaproteobacteria</taxon>
        <taxon>Enterobacterales</taxon>
        <taxon>Enterobacteriaceae</taxon>
        <taxon>aphid secondary symbionts</taxon>
        <taxon>Candidatus Williamhamiltonella</taxon>
    </lineage>
</organism>
<name>A0A2D3T022_9ENTR</name>
<sequence>MKGNRLHVKTAAKKSSKMAGYHFLTIIIFDKTPPLLKFYSYIFQKIRRESNSSRCLCFYISLFIHH</sequence>
<dbReference type="Proteomes" id="UP000230008">
    <property type="component" value="Chromosome"/>
</dbReference>
<reference evidence="2" key="2">
    <citation type="submission" date="2017-11" db="EMBL/GenBank/DDBJ databases">
        <title>PacBio sequencing of new strain of the secondary endosymbiont Candidatus Hamiltonella defensa.</title>
        <authorList>
            <person name="Strand M.R."/>
            <person name="Oliver K."/>
        </authorList>
    </citation>
    <scope>NUCLEOTIDE SEQUENCE [LARGE SCALE GENOMIC DNA]</scope>
    <source>
        <strain evidence="2">A2C</strain>
    </source>
</reference>